<reference evidence="2 3" key="1">
    <citation type="submission" date="2020-02" db="EMBL/GenBank/DDBJ databases">
        <title>Draft genome sequence of Haematococcus lacustris strain NIES-144.</title>
        <authorList>
            <person name="Morimoto D."/>
            <person name="Nakagawa S."/>
            <person name="Yoshida T."/>
            <person name="Sawayama S."/>
        </authorList>
    </citation>
    <scope>NUCLEOTIDE SEQUENCE [LARGE SCALE GENOMIC DNA]</scope>
    <source>
        <strain evidence="2 3">NIES-144</strain>
    </source>
</reference>
<dbReference type="EMBL" id="BLLF01000041">
    <property type="protein sequence ID" value="GFH06492.1"/>
    <property type="molecule type" value="Genomic_DNA"/>
</dbReference>
<evidence type="ECO:0000313" key="2">
    <source>
        <dbReference type="EMBL" id="GFH06492.1"/>
    </source>
</evidence>
<comment type="caution">
    <text evidence="2">The sequence shown here is derived from an EMBL/GenBank/DDBJ whole genome shotgun (WGS) entry which is preliminary data.</text>
</comment>
<keyword evidence="1" id="KW-0472">Membrane</keyword>
<keyword evidence="1" id="KW-1133">Transmembrane helix</keyword>
<keyword evidence="1" id="KW-0812">Transmembrane</keyword>
<proteinExistence type="predicted"/>
<accession>A0A699YTU9</accession>
<evidence type="ECO:0008006" key="4">
    <source>
        <dbReference type="Google" id="ProtNLM"/>
    </source>
</evidence>
<protein>
    <recommendedName>
        <fullName evidence="4">Gamma-glutamylcyclotransferase</fullName>
    </recommendedName>
</protein>
<dbReference type="Pfam" id="PF13772">
    <property type="entry name" value="AIG2_2"/>
    <property type="match status" value="1"/>
</dbReference>
<keyword evidence="3" id="KW-1185">Reference proteome</keyword>
<dbReference type="AlphaFoldDB" id="A0A699YTU9"/>
<dbReference type="Proteomes" id="UP000485058">
    <property type="component" value="Unassembled WGS sequence"/>
</dbReference>
<evidence type="ECO:0000313" key="3">
    <source>
        <dbReference type="Proteomes" id="UP000485058"/>
    </source>
</evidence>
<sequence length="149" mass="15739">MRQSAVQSRAALARAGLHGVAHLVTEAEWERIKSSEGVSVKGVGYQVISVKCDLYGGGWVTAYTLSAAPASLAPPSSVLPSRRYMQIIRDGAREHGLEPSYCAVLDAYPGYTAASGPSTWIAWGVVVTFTTTALLAGLPLIFAVTTLDK</sequence>
<evidence type="ECO:0000256" key="1">
    <source>
        <dbReference type="SAM" id="Phobius"/>
    </source>
</evidence>
<gene>
    <name evidence="2" type="ORF">HaLaN_01136</name>
</gene>
<name>A0A699YTU9_HAELA</name>
<feature type="transmembrane region" description="Helical" evidence="1">
    <location>
        <begin position="120"/>
        <end position="144"/>
    </location>
</feature>
<organism evidence="2 3">
    <name type="scientific">Haematococcus lacustris</name>
    <name type="common">Green alga</name>
    <name type="synonym">Haematococcus pluvialis</name>
    <dbReference type="NCBI Taxonomy" id="44745"/>
    <lineage>
        <taxon>Eukaryota</taxon>
        <taxon>Viridiplantae</taxon>
        <taxon>Chlorophyta</taxon>
        <taxon>core chlorophytes</taxon>
        <taxon>Chlorophyceae</taxon>
        <taxon>CS clade</taxon>
        <taxon>Chlamydomonadales</taxon>
        <taxon>Haematococcaceae</taxon>
        <taxon>Haematococcus</taxon>
    </lineage>
</organism>
<dbReference type="Gene3D" id="3.10.490.10">
    <property type="entry name" value="Gamma-glutamyl cyclotransferase-like"/>
    <property type="match status" value="1"/>
</dbReference>